<feature type="region of interest" description="Disordered" evidence="1">
    <location>
        <begin position="93"/>
        <end position="206"/>
    </location>
</feature>
<evidence type="ECO:0000256" key="1">
    <source>
        <dbReference type="SAM" id="MobiDB-lite"/>
    </source>
</evidence>
<dbReference type="PANTHER" id="PTHR21496">
    <property type="entry name" value="FERREDOXIN-RELATED"/>
    <property type="match status" value="1"/>
</dbReference>
<dbReference type="InterPro" id="IPR017941">
    <property type="entry name" value="Rieske_2Fe-2S"/>
</dbReference>
<reference evidence="4" key="2">
    <citation type="submission" date="2021-04" db="EMBL/GenBank/DDBJ databases">
        <authorList>
            <person name="Podell S."/>
        </authorList>
    </citation>
    <scope>NUCLEOTIDE SEQUENCE</scope>
    <source>
        <strain evidence="4">Hildebrandi</strain>
    </source>
</reference>
<gene>
    <name evidence="4" type="ORF">IV203_021966</name>
</gene>
<dbReference type="AlphaFoldDB" id="A0A9K3KHV0"/>
<sequence>MRTDPCVATTSQLPEESARGDHSFPNRPGSDLKAPSHPMSKSRFRIRIRVCLWSGRYMLVLLFFSLSMASISLREITVTALLKGSMIYPRQRSEQIASASRTSHNRRHQSLPSTPEAPNTLMMSRRDDEDTNDDGTAGDSSYSGFSLSGIFSRDSNDDTTRTNKDDTESTKSFGSVPLVRRFFGGKGGDDDEEEDSDTKSPSRVRSVVSRYFQTRQLRKDAEALRQEVLKREEEKRLRIKQQQNVVSEAQKRMQSARGIVQRESRQEEVKREVEKLRRIEAQKVVDLQRLERLEKSRLERELRQQGIPPAAADKAKVSVSSAALRQSSATSSPSAPIKPASMSRPSDRKTKGDKAEKKDDDDDDGDASGFTSGFNVVSAAQKFMSGLFDKEEEEWIVVAPKTRISPGELVPVTVAGIDLLLVASKDGSALHCIANSCPHLGTPLEIGTLERRPIQSPSTILDGNVTITSPGGGEGQSGCVPFFQENDISRMLKQDGCEDCIVCPLHRTAFALESGEVRGEWCPYPPVIGKLTGAVKKESNLPVFDVRTRGKNIEVRLNTPVIIESDEQKKKKKQEQKDQQ</sequence>
<feature type="region of interest" description="Disordered" evidence="1">
    <location>
        <begin position="248"/>
        <end position="268"/>
    </location>
</feature>
<dbReference type="PROSITE" id="PS51296">
    <property type="entry name" value="RIESKE"/>
    <property type="match status" value="1"/>
</dbReference>
<evidence type="ECO:0000313" key="5">
    <source>
        <dbReference type="Proteomes" id="UP000693970"/>
    </source>
</evidence>
<feature type="compositionally biased region" description="Basic and acidic residues" evidence="1">
    <location>
        <begin position="154"/>
        <end position="169"/>
    </location>
</feature>
<evidence type="ECO:0000256" key="2">
    <source>
        <dbReference type="SAM" id="Phobius"/>
    </source>
</evidence>
<dbReference type="Proteomes" id="UP000693970">
    <property type="component" value="Unassembled WGS sequence"/>
</dbReference>
<keyword evidence="2" id="KW-1133">Transmembrane helix</keyword>
<feature type="region of interest" description="Disordered" evidence="1">
    <location>
        <begin position="1"/>
        <end position="38"/>
    </location>
</feature>
<proteinExistence type="predicted"/>
<dbReference type="EMBL" id="JAGRRH010000023">
    <property type="protein sequence ID" value="KAG7343958.1"/>
    <property type="molecule type" value="Genomic_DNA"/>
</dbReference>
<dbReference type="Pfam" id="PF00355">
    <property type="entry name" value="Rieske"/>
    <property type="match status" value="1"/>
</dbReference>
<name>A0A9K3KHV0_9STRA</name>
<comment type="caution">
    <text evidence="4">The sequence shown here is derived from an EMBL/GenBank/DDBJ whole genome shotgun (WGS) entry which is preliminary data.</text>
</comment>
<evidence type="ECO:0000313" key="4">
    <source>
        <dbReference type="EMBL" id="KAG7343958.1"/>
    </source>
</evidence>
<evidence type="ECO:0000259" key="3">
    <source>
        <dbReference type="PROSITE" id="PS51296"/>
    </source>
</evidence>
<dbReference type="OrthoDB" id="423598at2759"/>
<dbReference type="GO" id="GO:0051537">
    <property type="term" value="F:2 iron, 2 sulfur cluster binding"/>
    <property type="evidence" value="ECO:0007669"/>
    <property type="project" value="InterPro"/>
</dbReference>
<protein>
    <submittedName>
        <fullName evidence="4">Ferredoxin subunit of nitrite reductase and ring-hydroxylating dioxygenase</fullName>
    </submittedName>
</protein>
<feature type="compositionally biased region" description="Polar residues" evidence="1">
    <location>
        <begin position="324"/>
        <end position="334"/>
    </location>
</feature>
<keyword evidence="4" id="KW-0560">Oxidoreductase</keyword>
<reference evidence="4" key="1">
    <citation type="journal article" date="2021" name="Sci. Rep.">
        <title>Diploid genomic architecture of Nitzschia inconspicua, an elite biomass production diatom.</title>
        <authorList>
            <person name="Oliver A."/>
            <person name="Podell S."/>
            <person name="Pinowska A."/>
            <person name="Traller J.C."/>
            <person name="Smith S.R."/>
            <person name="McClure R."/>
            <person name="Beliaev A."/>
            <person name="Bohutskyi P."/>
            <person name="Hill E.A."/>
            <person name="Rabines A."/>
            <person name="Zheng H."/>
            <person name="Allen L.Z."/>
            <person name="Kuo A."/>
            <person name="Grigoriev I.V."/>
            <person name="Allen A.E."/>
            <person name="Hazlebeck D."/>
            <person name="Allen E.E."/>
        </authorList>
    </citation>
    <scope>NUCLEOTIDE SEQUENCE</scope>
    <source>
        <strain evidence="4">Hildebrandi</strain>
    </source>
</reference>
<keyword evidence="2" id="KW-0812">Transmembrane</keyword>
<dbReference type="PANTHER" id="PTHR21496:SF23">
    <property type="entry name" value="3-PHENYLPROPIONATE_CINNAMIC ACID DIOXYGENASE FERREDOXIN SUBUNIT"/>
    <property type="match status" value="1"/>
</dbReference>
<dbReference type="GO" id="GO:0051213">
    <property type="term" value="F:dioxygenase activity"/>
    <property type="evidence" value="ECO:0007669"/>
    <property type="project" value="UniProtKB-KW"/>
</dbReference>
<organism evidence="4 5">
    <name type="scientific">Nitzschia inconspicua</name>
    <dbReference type="NCBI Taxonomy" id="303405"/>
    <lineage>
        <taxon>Eukaryota</taxon>
        <taxon>Sar</taxon>
        <taxon>Stramenopiles</taxon>
        <taxon>Ochrophyta</taxon>
        <taxon>Bacillariophyta</taxon>
        <taxon>Bacillariophyceae</taxon>
        <taxon>Bacillariophycidae</taxon>
        <taxon>Bacillariales</taxon>
        <taxon>Bacillariaceae</taxon>
        <taxon>Nitzschia</taxon>
    </lineage>
</organism>
<feature type="region of interest" description="Disordered" evidence="1">
    <location>
        <begin position="301"/>
        <end position="370"/>
    </location>
</feature>
<keyword evidence="5" id="KW-1185">Reference proteome</keyword>
<feature type="transmembrane region" description="Helical" evidence="2">
    <location>
        <begin position="50"/>
        <end position="73"/>
    </location>
</feature>
<feature type="compositionally biased region" description="Basic and acidic residues" evidence="1">
    <location>
        <begin position="345"/>
        <end position="358"/>
    </location>
</feature>
<accession>A0A9K3KHV0</accession>
<keyword evidence="4" id="KW-0223">Dioxygenase</keyword>
<feature type="domain" description="Rieske" evidence="3">
    <location>
        <begin position="396"/>
        <end position="555"/>
    </location>
</feature>
<keyword evidence="2" id="KW-0472">Membrane</keyword>